<keyword evidence="1" id="KW-0805">Transcription regulation</keyword>
<dbReference type="Pfam" id="PF03449">
    <property type="entry name" value="GreA_GreB_N"/>
    <property type="match status" value="1"/>
</dbReference>
<dbReference type="GO" id="GO:0003746">
    <property type="term" value="F:translation elongation factor activity"/>
    <property type="evidence" value="ECO:0007669"/>
    <property type="project" value="UniProtKB-KW"/>
</dbReference>
<feature type="domain" description="Transcription elongation factor GreA/GreB C-terminal" evidence="4">
    <location>
        <begin position="644"/>
        <end position="711"/>
    </location>
</feature>
<dbReference type="Proteomes" id="UP000826014">
    <property type="component" value="Chromosome"/>
</dbReference>
<name>A0ABX8V0N9_9BACT</name>
<dbReference type="PANTHER" id="PTHR30437">
    <property type="entry name" value="TRANSCRIPTION ELONGATION FACTOR GREA"/>
    <property type="match status" value="1"/>
</dbReference>
<dbReference type="InterPro" id="IPR036805">
    <property type="entry name" value="Tscrpt_elong_fac_GreA/B_N_sf"/>
</dbReference>
<dbReference type="RefSeq" id="WP_215217610.1">
    <property type="nucleotide sequence ID" value="NZ_CP075587.1"/>
</dbReference>
<dbReference type="SUPFAM" id="SSF46557">
    <property type="entry name" value="GreA transcript cleavage protein, N-terminal domain"/>
    <property type="match status" value="1"/>
</dbReference>
<dbReference type="PANTHER" id="PTHR30437:SF4">
    <property type="entry name" value="TRANSCRIPTION ELONGATION FACTOR GREA"/>
    <property type="match status" value="1"/>
</dbReference>
<dbReference type="InterPro" id="IPR036953">
    <property type="entry name" value="GreA/GreB_C_sf"/>
</dbReference>
<accession>A0ABX8V0N9</accession>
<dbReference type="Gene3D" id="3.10.50.30">
    <property type="entry name" value="Transcription elongation factor, GreA/GreB, C-terminal domain"/>
    <property type="match status" value="1"/>
</dbReference>
<evidence type="ECO:0000256" key="2">
    <source>
        <dbReference type="ARBA" id="ARBA00023163"/>
    </source>
</evidence>
<feature type="domain" description="Transcription elongation factor GreA/GreB N-terminal" evidence="5">
    <location>
        <begin position="566"/>
        <end position="636"/>
    </location>
</feature>
<evidence type="ECO:0000256" key="1">
    <source>
        <dbReference type="ARBA" id="ARBA00023015"/>
    </source>
</evidence>
<dbReference type="NCBIfam" id="NF004969">
    <property type="entry name" value="PRK06330.1"/>
    <property type="match status" value="1"/>
</dbReference>
<dbReference type="InterPro" id="IPR001437">
    <property type="entry name" value="Tscrpt_elong_fac_GreA/B_C"/>
</dbReference>
<reference evidence="6 7" key="1">
    <citation type="journal article" date="2022" name="bioRxiv">
        <title>Ecology and evolution of chlamydial symbionts of arthropods.</title>
        <authorList>
            <person name="Halter T."/>
            <person name="Koestlbacher S."/>
            <person name="Collingro A."/>
            <person name="Sixt B.S."/>
            <person name="Toenshoff E.R."/>
            <person name="Hendrickx F."/>
            <person name="Kostanjsek R."/>
            <person name="Horn M."/>
        </authorList>
    </citation>
    <scope>NUCLEOTIDE SEQUENCE [LARGE SCALE GENOMIC DNA]</scope>
    <source>
        <strain evidence="6">W744xW776</strain>
    </source>
</reference>
<dbReference type="SUPFAM" id="SSF54534">
    <property type="entry name" value="FKBP-like"/>
    <property type="match status" value="1"/>
</dbReference>
<keyword evidence="2" id="KW-0804">Transcription</keyword>
<dbReference type="EMBL" id="CP075587">
    <property type="protein sequence ID" value="QYF48067.1"/>
    <property type="molecule type" value="Genomic_DNA"/>
</dbReference>
<keyword evidence="6" id="KW-0648">Protein biosynthesis</keyword>
<evidence type="ECO:0000313" key="6">
    <source>
        <dbReference type="EMBL" id="QYF48067.1"/>
    </source>
</evidence>
<dbReference type="InterPro" id="IPR023459">
    <property type="entry name" value="Tscrpt_elong_fac_GreA/B_fam"/>
</dbReference>
<gene>
    <name evidence="6" type="ORF">RHABOEDO_000160</name>
</gene>
<evidence type="ECO:0000256" key="3">
    <source>
        <dbReference type="SAM" id="Coils"/>
    </source>
</evidence>
<organism evidence="6 7">
    <name type="scientific">Candidatus Rhabdochlamydia oedothoracis</name>
    <dbReference type="NCBI Taxonomy" id="2720720"/>
    <lineage>
        <taxon>Bacteria</taxon>
        <taxon>Pseudomonadati</taxon>
        <taxon>Chlamydiota</taxon>
        <taxon>Chlamydiia</taxon>
        <taxon>Parachlamydiales</taxon>
        <taxon>Candidatus Rhabdochlamydiaceae</taxon>
        <taxon>Candidatus Rhabdochlamydia</taxon>
    </lineage>
</organism>
<keyword evidence="7" id="KW-1185">Reference proteome</keyword>
<feature type="coiled-coil region" evidence="3">
    <location>
        <begin position="610"/>
        <end position="637"/>
    </location>
</feature>
<evidence type="ECO:0000259" key="5">
    <source>
        <dbReference type="Pfam" id="PF03449"/>
    </source>
</evidence>
<keyword evidence="3" id="KW-0175">Coiled coil</keyword>
<proteinExistence type="predicted"/>
<protein>
    <submittedName>
        <fullName evidence="6">Transcription elongation factor GreA</fullName>
    </submittedName>
</protein>
<dbReference type="Pfam" id="PF01272">
    <property type="entry name" value="GreA_GreB"/>
    <property type="match status" value="1"/>
</dbReference>
<evidence type="ECO:0000259" key="4">
    <source>
        <dbReference type="Pfam" id="PF01272"/>
    </source>
</evidence>
<dbReference type="InterPro" id="IPR022691">
    <property type="entry name" value="Tscrpt_elong_fac_GreA/B_N"/>
</dbReference>
<sequence length="715" mass="82522">MSYLKDFQTHIAKHNYSGVLKLWEEYCAGDELDIEELKAILQSIKYSEMADSFGLHVQEILPLWRVTPQSPGSEEIFKLIIDLQTMNDDALAQMTLDFLKAKYPNDPLFNEKIRLIGLRNREKFQGAVSNFELLSHMKIGNYVFHTGGWGVGEIVDFSFVLEQVSIEFDYVPGRKDLSFVTAFKVLIPIPPDHFLALRFGNPDLLEKKARKDPVGVIHMLLKDLGPKTTAEIKDELCDLIIPAKEWTRWWQATRSKLKKDTFIEIPEDIKNSFKLRQTEISHEQKLSDVLQSKPNADTLIEMVYGFLKDFPETLKNEEFKTTLKTKLSEALLLTDITPAQSLQIHFFLQDLKEEKESENIKEIFKNCSSIFKLIDEIKIISFKKRCLNHLQQNSEEWPQIFLDLLFYIDISPLRDYILSALLVAKASDGLIKKLEQLYIHPAKYPSAFIWYFQKVISQKTLPLCDKQGRTRFFEGLLVLLSRIEHQPLQRDLVKKIHNLLSAGRFAIVRQIMQESSIEDVKEFLLLVTKCHSLSDHDQKIFVSLAEVAYPQLAKLHKKEVQEDLTIWTTQEGYQKLQQRIQQIATVETVENAKEIEIARAHGDLRENAEFKAALERRDRLQSELKTLSDQMHRARVLSKEDISTQEVGVGSIIDCKNTHGETINYTILGPWDADPEKNILSFQSKLASTINGLSVGESFRFQEETFTIEAIHSYL</sequence>
<dbReference type="Gene3D" id="1.10.287.180">
    <property type="entry name" value="Transcription elongation factor, GreA/GreB, N-terminal domain"/>
    <property type="match status" value="1"/>
</dbReference>
<keyword evidence="6" id="KW-0251">Elongation factor</keyword>
<evidence type="ECO:0000313" key="7">
    <source>
        <dbReference type="Proteomes" id="UP000826014"/>
    </source>
</evidence>